<feature type="region of interest" description="Disordered" evidence="1">
    <location>
        <begin position="64"/>
        <end position="83"/>
    </location>
</feature>
<keyword evidence="4" id="KW-1185">Reference proteome</keyword>
<reference evidence="3" key="2">
    <citation type="submission" date="2020-11" db="EMBL/GenBank/DDBJ databases">
        <authorList>
            <consortium name="DOE Joint Genome Institute"/>
            <person name="Kuo A."/>
            <person name="Miyauchi S."/>
            <person name="Kiss E."/>
            <person name="Drula E."/>
            <person name="Kohler A."/>
            <person name="Sanchez-Garcia M."/>
            <person name="Andreopoulos B."/>
            <person name="Barry K.W."/>
            <person name="Bonito G."/>
            <person name="Buee M."/>
            <person name="Carver A."/>
            <person name="Chen C."/>
            <person name="Cichocki N."/>
            <person name="Clum A."/>
            <person name="Culley D."/>
            <person name="Crous P.W."/>
            <person name="Fauchery L."/>
            <person name="Girlanda M."/>
            <person name="Hayes R."/>
            <person name="Keri Z."/>
            <person name="Labutti K."/>
            <person name="Lipzen A."/>
            <person name="Lombard V."/>
            <person name="Magnuson J."/>
            <person name="Maillard F."/>
            <person name="Morin E."/>
            <person name="Murat C."/>
            <person name="Nolan M."/>
            <person name="Ohm R."/>
            <person name="Pangilinan J."/>
            <person name="Pereira M."/>
            <person name="Perotto S."/>
            <person name="Peter M."/>
            <person name="Riley R."/>
            <person name="Sitrit Y."/>
            <person name="Stielow B."/>
            <person name="Szollosi G."/>
            <person name="Zifcakova L."/>
            <person name="Stursova M."/>
            <person name="Spatafora J.W."/>
            <person name="Tedersoo L."/>
            <person name="Vaario L.-M."/>
            <person name="Yamada A."/>
            <person name="Yan M."/>
            <person name="Wang P."/>
            <person name="Xu J."/>
            <person name="Bruns T."/>
            <person name="Baldrian P."/>
            <person name="Vilgalys R."/>
            <person name="Henrissat B."/>
            <person name="Grigoriev I.V."/>
            <person name="Hibbett D."/>
            <person name="Nagy L.G."/>
            <person name="Martin F.M."/>
        </authorList>
    </citation>
    <scope>NUCLEOTIDE SEQUENCE</scope>
    <source>
        <strain evidence="3">UH-Tt-Lm1</strain>
    </source>
</reference>
<evidence type="ECO:0000313" key="3">
    <source>
        <dbReference type="EMBL" id="KAF9790650.1"/>
    </source>
</evidence>
<feature type="chain" id="PRO_5040350033" evidence="2">
    <location>
        <begin position="28"/>
        <end position="199"/>
    </location>
</feature>
<protein>
    <submittedName>
        <fullName evidence="3">Uncharacterized protein</fullName>
    </submittedName>
</protein>
<accession>A0A9P6HQE1</accession>
<evidence type="ECO:0000313" key="4">
    <source>
        <dbReference type="Proteomes" id="UP000736335"/>
    </source>
</evidence>
<gene>
    <name evidence="3" type="ORF">BJ322DRAFT_404530</name>
</gene>
<comment type="caution">
    <text evidence="3">The sequence shown here is derived from an EMBL/GenBank/DDBJ whole genome shotgun (WGS) entry which is preliminary data.</text>
</comment>
<feature type="signal peptide" evidence="2">
    <location>
        <begin position="1"/>
        <end position="27"/>
    </location>
</feature>
<proteinExistence type="predicted"/>
<feature type="compositionally biased region" description="Polar residues" evidence="1">
    <location>
        <begin position="64"/>
        <end position="80"/>
    </location>
</feature>
<reference evidence="3" key="1">
    <citation type="journal article" date="2020" name="Nat. Commun.">
        <title>Large-scale genome sequencing of mycorrhizal fungi provides insights into the early evolution of symbiotic traits.</title>
        <authorList>
            <person name="Miyauchi S."/>
            <person name="Kiss E."/>
            <person name="Kuo A."/>
            <person name="Drula E."/>
            <person name="Kohler A."/>
            <person name="Sanchez-Garcia M."/>
            <person name="Morin E."/>
            <person name="Andreopoulos B."/>
            <person name="Barry K.W."/>
            <person name="Bonito G."/>
            <person name="Buee M."/>
            <person name="Carver A."/>
            <person name="Chen C."/>
            <person name="Cichocki N."/>
            <person name="Clum A."/>
            <person name="Culley D."/>
            <person name="Crous P.W."/>
            <person name="Fauchery L."/>
            <person name="Girlanda M."/>
            <person name="Hayes R.D."/>
            <person name="Keri Z."/>
            <person name="LaButti K."/>
            <person name="Lipzen A."/>
            <person name="Lombard V."/>
            <person name="Magnuson J."/>
            <person name="Maillard F."/>
            <person name="Murat C."/>
            <person name="Nolan M."/>
            <person name="Ohm R.A."/>
            <person name="Pangilinan J."/>
            <person name="Pereira M.F."/>
            <person name="Perotto S."/>
            <person name="Peter M."/>
            <person name="Pfister S."/>
            <person name="Riley R."/>
            <person name="Sitrit Y."/>
            <person name="Stielow J.B."/>
            <person name="Szollosi G."/>
            <person name="Zifcakova L."/>
            <person name="Stursova M."/>
            <person name="Spatafora J.W."/>
            <person name="Tedersoo L."/>
            <person name="Vaario L.M."/>
            <person name="Yamada A."/>
            <person name="Yan M."/>
            <person name="Wang P."/>
            <person name="Xu J."/>
            <person name="Bruns T."/>
            <person name="Baldrian P."/>
            <person name="Vilgalys R."/>
            <person name="Dunand C."/>
            <person name="Henrissat B."/>
            <person name="Grigoriev I.V."/>
            <person name="Hibbett D."/>
            <person name="Nagy L.G."/>
            <person name="Martin F.M."/>
        </authorList>
    </citation>
    <scope>NUCLEOTIDE SEQUENCE</scope>
    <source>
        <strain evidence="3">UH-Tt-Lm1</strain>
    </source>
</reference>
<feature type="region of interest" description="Disordered" evidence="1">
    <location>
        <begin position="164"/>
        <end position="188"/>
    </location>
</feature>
<dbReference type="EMBL" id="WIUZ02000002">
    <property type="protein sequence ID" value="KAF9790650.1"/>
    <property type="molecule type" value="Genomic_DNA"/>
</dbReference>
<evidence type="ECO:0000256" key="1">
    <source>
        <dbReference type="SAM" id="MobiDB-lite"/>
    </source>
</evidence>
<dbReference type="OrthoDB" id="2576311at2759"/>
<evidence type="ECO:0000256" key="2">
    <source>
        <dbReference type="SAM" id="SignalP"/>
    </source>
</evidence>
<sequence>MESKRLWAAALFFALSAVYPLSPGAWAQSPPEAASCNRGWNWNQNSLGQDPCHVASMLQTACRNGSDTNGPQSLNGSYYTPPQEERSEDLKCECDTVTYSLIMACMTCQGGQSYSWIEWAHECNTTHVAQYPFDIPNGTAIPRWAFYNITTLPDQDYNATVAEAIGRDPEATPKQTSGPSKRRKSGATALCEFDHSTRC</sequence>
<dbReference type="Proteomes" id="UP000736335">
    <property type="component" value="Unassembled WGS sequence"/>
</dbReference>
<keyword evidence="2" id="KW-0732">Signal</keyword>
<dbReference type="AlphaFoldDB" id="A0A9P6HQE1"/>
<name>A0A9P6HQE1_9AGAM</name>
<organism evidence="3 4">
    <name type="scientific">Thelephora terrestris</name>
    <dbReference type="NCBI Taxonomy" id="56493"/>
    <lineage>
        <taxon>Eukaryota</taxon>
        <taxon>Fungi</taxon>
        <taxon>Dikarya</taxon>
        <taxon>Basidiomycota</taxon>
        <taxon>Agaricomycotina</taxon>
        <taxon>Agaricomycetes</taxon>
        <taxon>Thelephorales</taxon>
        <taxon>Thelephoraceae</taxon>
        <taxon>Thelephora</taxon>
    </lineage>
</organism>